<reference evidence="2" key="1">
    <citation type="submission" date="2023-07" db="EMBL/GenBank/DDBJ databases">
        <title>30 novel species of actinomycetes from the DSMZ collection.</title>
        <authorList>
            <person name="Nouioui I."/>
        </authorList>
    </citation>
    <scope>NUCLEOTIDE SEQUENCE [LARGE SCALE GENOMIC DNA]</scope>
    <source>
        <strain evidence="2">DSM 44399</strain>
    </source>
</reference>
<comment type="caution">
    <text evidence="1">The sequence shown here is derived from an EMBL/GenBank/DDBJ whole genome shotgun (WGS) entry which is preliminary data.</text>
</comment>
<dbReference type="Proteomes" id="UP001183176">
    <property type="component" value="Unassembled WGS sequence"/>
</dbReference>
<evidence type="ECO:0000313" key="1">
    <source>
        <dbReference type="EMBL" id="MDT0264586.1"/>
    </source>
</evidence>
<evidence type="ECO:0000313" key="2">
    <source>
        <dbReference type="Proteomes" id="UP001183176"/>
    </source>
</evidence>
<accession>A0ABU2JHX3</accession>
<gene>
    <name evidence="1" type="ORF">RM423_24880</name>
</gene>
<organism evidence="1 2">
    <name type="scientific">Jatrophihabitans lederbergiae</name>
    <dbReference type="NCBI Taxonomy" id="3075547"/>
    <lineage>
        <taxon>Bacteria</taxon>
        <taxon>Bacillati</taxon>
        <taxon>Actinomycetota</taxon>
        <taxon>Actinomycetes</taxon>
        <taxon>Jatrophihabitantales</taxon>
        <taxon>Jatrophihabitantaceae</taxon>
        <taxon>Jatrophihabitans</taxon>
    </lineage>
</organism>
<dbReference type="SUPFAM" id="SSF48695">
    <property type="entry name" value="Multiheme cytochromes"/>
    <property type="match status" value="1"/>
</dbReference>
<sequence length="191" mass="21055">TACVTQKRPGASPLRRRKRVTCKLAPAAMAQVDYCFACWPGGRVTPPPCLRCGSGTNYYTSGMCRRCHRDGNPGVESCRDCHAWGVGRLHDWLCAGCNSGRREHATIAACRICSNVLTLGQGRVCRLCRKQATLMRGDRELLDLAGANAHGQQLFFADMFYVSARDRAKPLRPETTAVEVRPTARATVYHV</sequence>
<dbReference type="EMBL" id="JAVREH010000183">
    <property type="protein sequence ID" value="MDT0264586.1"/>
    <property type="molecule type" value="Genomic_DNA"/>
</dbReference>
<name>A0ABU2JHX3_9ACTN</name>
<protein>
    <submittedName>
        <fullName evidence="1">Uncharacterized protein</fullName>
    </submittedName>
</protein>
<proteinExistence type="predicted"/>
<feature type="non-terminal residue" evidence="1">
    <location>
        <position position="1"/>
    </location>
</feature>
<keyword evidence="2" id="KW-1185">Reference proteome</keyword>
<dbReference type="InterPro" id="IPR036280">
    <property type="entry name" value="Multihaem_cyt_sf"/>
</dbReference>